<keyword evidence="4" id="KW-1185">Reference proteome</keyword>
<dbReference type="AlphaFoldDB" id="A0A4Z0YQN1"/>
<dbReference type="PROSITE" id="PS50909">
    <property type="entry name" value="GAT"/>
    <property type="match status" value="1"/>
</dbReference>
<feature type="domain" description="GAT" evidence="2">
    <location>
        <begin position="230"/>
        <end position="319"/>
    </location>
</feature>
<dbReference type="GO" id="GO:0035091">
    <property type="term" value="F:phosphatidylinositol binding"/>
    <property type="evidence" value="ECO:0007669"/>
    <property type="project" value="InterPro"/>
</dbReference>
<dbReference type="Gene3D" id="1.25.40.90">
    <property type="match status" value="1"/>
</dbReference>
<dbReference type="Proteomes" id="UP000297716">
    <property type="component" value="Unassembled WGS sequence"/>
</dbReference>
<comment type="caution">
    <text evidence="3">The sequence shown here is derived from an EMBL/GenBank/DDBJ whole genome shotgun (WGS) entry which is preliminary data.</text>
</comment>
<feature type="compositionally biased region" description="Basic and acidic residues" evidence="1">
    <location>
        <begin position="383"/>
        <end position="393"/>
    </location>
</feature>
<gene>
    <name evidence="3" type="ORF">E0Z10_g9871</name>
</gene>
<dbReference type="EMBL" id="SKBN01000336">
    <property type="protein sequence ID" value="TGJ78892.1"/>
    <property type="molecule type" value="Genomic_DNA"/>
</dbReference>
<dbReference type="STRING" id="37992.A0A4Z0YQN1"/>
<organism evidence="3 4">
    <name type="scientific">Xylaria hypoxylon</name>
    <dbReference type="NCBI Taxonomy" id="37992"/>
    <lineage>
        <taxon>Eukaryota</taxon>
        <taxon>Fungi</taxon>
        <taxon>Dikarya</taxon>
        <taxon>Ascomycota</taxon>
        <taxon>Pezizomycotina</taxon>
        <taxon>Sordariomycetes</taxon>
        <taxon>Xylariomycetidae</taxon>
        <taxon>Xylariales</taxon>
        <taxon>Xylariaceae</taxon>
        <taxon>Xylaria</taxon>
    </lineage>
</organism>
<feature type="compositionally biased region" description="Polar residues" evidence="1">
    <location>
        <begin position="398"/>
        <end position="408"/>
    </location>
</feature>
<dbReference type="InterPro" id="IPR038425">
    <property type="entry name" value="GAT_sf"/>
</dbReference>
<feature type="region of interest" description="Disordered" evidence="1">
    <location>
        <begin position="187"/>
        <end position="210"/>
    </location>
</feature>
<evidence type="ECO:0000256" key="1">
    <source>
        <dbReference type="SAM" id="MobiDB-lite"/>
    </source>
</evidence>
<evidence type="ECO:0000313" key="3">
    <source>
        <dbReference type="EMBL" id="TGJ78892.1"/>
    </source>
</evidence>
<dbReference type="GO" id="GO:0043130">
    <property type="term" value="F:ubiquitin binding"/>
    <property type="evidence" value="ECO:0007669"/>
    <property type="project" value="InterPro"/>
</dbReference>
<protein>
    <recommendedName>
        <fullName evidence="2">GAT domain-containing protein</fullName>
    </recommendedName>
</protein>
<dbReference type="InterPro" id="IPR008942">
    <property type="entry name" value="ENTH_VHS"/>
</dbReference>
<feature type="compositionally biased region" description="Basic and acidic residues" evidence="1">
    <location>
        <begin position="338"/>
        <end position="352"/>
    </location>
</feature>
<dbReference type="InterPro" id="IPR004152">
    <property type="entry name" value="GAT_dom"/>
</dbReference>
<feature type="compositionally biased region" description="Low complexity" evidence="1">
    <location>
        <begin position="423"/>
        <end position="433"/>
    </location>
</feature>
<feature type="compositionally biased region" description="Pro residues" evidence="1">
    <location>
        <begin position="192"/>
        <end position="201"/>
    </location>
</feature>
<feature type="region of interest" description="Disordered" evidence="1">
    <location>
        <begin position="333"/>
        <end position="516"/>
    </location>
</feature>
<dbReference type="OrthoDB" id="5393057at2759"/>
<dbReference type="SUPFAM" id="SSF48464">
    <property type="entry name" value="ENTH/VHS domain"/>
    <property type="match status" value="1"/>
</dbReference>
<dbReference type="SUPFAM" id="SSF89009">
    <property type="entry name" value="GAT-like domain"/>
    <property type="match status" value="1"/>
</dbReference>
<dbReference type="CDD" id="cd21383">
    <property type="entry name" value="GAT_GGA_Tom1-like"/>
    <property type="match status" value="1"/>
</dbReference>
<accession>A0A4Z0YQN1</accession>
<evidence type="ECO:0000313" key="4">
    <source>
        <dbReference type="Proteomes" id="UP000297716"/>
    </source>
</evidence>
<proteinExistence type="predicted"/>
<evidence type="ECO:0000259" key="2">
    <source>
        <dbReference type="PROSITE" id="PS50909"/>
    </source>
</evidence>
<sequence>MMKSLKMSKVFNTIKRKNTSGLDVSNNSDDNSPEAVAGRSVRLFCESNSRNSTEDEVIYLPPIVEAAESSPGAAKLCADMIRSYLKKDYITRPDYQYNALMLVRILSDNPGPTFTRNLDQEFAKTTKDLLRNVRNERVRQMLMETLTSFETTKFYDEGLTPMIEMWKKEKEKAQKSSNPAPIQSFLRRQQQQPPPPPPPQPQATHMMTAPPVDRHSQNYFAREHRSRRLPDPVELAGRLEEARTSAKLLQQVVTNTPPGEVLDNDLIQEFAERCQSAGRSIQGYMTSENPAPDNETMESLIDTNEQLQTALNLHQRAMLNARKHVASLGADGSDLVSLDERQTRTNEREAGHARRPSPPDTGLGIRAASGSGSRQPVPPLREANGKGKGREYEPLSYAGSSAGPSRSRTPPVEEDPFRDPDEAAGSGAARGSSNRYLDQEPRLAFEPFHPGFDSTPSYVDRQESAVGKEAMHGAVENSSSGKDTSAAPASRHADNSDNDSLYDVSPPKQKEPIYRY</sequence>
<dbReference type="Gene3D" id="1.20.58.160">
    <property type="match status" value="1"/>
</dbReference>
<dbReference type="Pfam" id="PF03127">
    <property type="entry name" value="GAT"/>
    <property type="match status" value="1"/>
</dbReference>
<name>A0A4Z0YQN1_9PEZI</name>
<reference evidence="3 4" key="1">
    <citation type="submission" date="2019-03" db="EMBL/GenBank/DDBJ databases">
        <title>Draft genome sequence of Xylaria hypoxylon DSM 108379, a ubiquitous saprotrophic-parasitic fungi on hardwood.</title>
        <authorList>
            <person name="Buettner E."/>
            <person name="Leonhardt S."/>
            <person name="Gebauer A.M."/>
            <person name="Liers C."/>
            <person name="Hofrichter M."/>
            <person name="Kellner H."/>
        </authorList>
    </citation>
    <scope>NUCLEOTIDE SEQUENCE [LARGE SCALE GENOMIC DNA]</scope>
    <source>
        <strain evidence="3 4">DSM 108379</strain>
    </source>
</reference>